<keyword evidence="10" id="KW-1208">Phospholipid metabolism</keyword>
<evidence type="ECO:0000256" key="11">
    <source>
        <dbReference type="RuleBase" id="RU003750"/>
    </source>
</evidence>
<keyword evidence="6 12" id="KW-1133">Transmembrane helix</keyword>
<evidence type="ECO:0000256" key="7">
    <source>
        <dbReference type="ARBA" id="ARBA00023098"/>
    </source>
</evidence>
<dbReference type="AlphaFoldDB" id="A0A933I7N2"/>
<dbReference type="PANTHER" id="PTHR14269">
    <property type="entry name" value="CDP-DIACYLGLYCEROL--GLYCEROL-3-PHOSPHATE 3-PHOSPHATIDYLTRANSFERASE-RELATED"/>
    <property type="match status" value="1"/>
</dbReference>
<dbReference type="GO" id="GO:0016020">
    <property type="term" value="C:membrane"/>
    <property type="evidence" value="ECO:0007669"/>
    <property type="project" value="UniProtKB-SubCell"/>
</dbReference>
<evidence type="ECO:0000256" key="12">
    <source>
        <dbReference type="SAM" id="Phobius"/>
    </source>
</evidence>
<dbReference type="InterPro" id="IPR004570">
    <property type="entry name" value="Phosphatidylglycerol_P_synth"/>
</dbReference>
<dbReference type="InterPro" id="IPR043130">
    <property type="entry name" value="CDP-OH_PTrfase_TM_dom"/>
</dbReference>
<dbReference type="Proteomes" id="UP000736328">
    <property type="component" value="Unassembled WGS sequence"/>
</dbReference>
<comment type="subcellular location">
    <subcellularLocation>
        <location evidence="1">Membrane</location>
        <topology evidence="1">Multi-pass membrane protein</topology>
    </subcellularLocation>
</comment>
<dbReference type="Pfam" id="PF01066">
    <property type="entry name" value="CDP-OH_P_transf"/>
    <property type="match status" value="1"/>
</dbReference>
<evidence type="ECO:0000256" key="4">
    <source>
        <dbReference type="ARBA" id="ARBA00022679"/>
    </source>
</evidence>
<organism evidence="13 14">
    <name type="scientific">candidate division TA06 bacterium</name>
    <dbReference type="NCBI Taxonomy" id="2250710"/>
    <lineage>
        <taxon>Bacteria</taxon>
        <taxon>Bacteria division TA06</taxon>
    </lineage>
</organism>
<comment type="similarity">
    <text evidence="2 11">Belongs to the CDP-alcohol phosphatidyltransferase class-I family.</text>
</comment>
<dbReference type="InterPro" id="IPR000462">
    <property type="entry name" value="CDP-OH_P_trans"/>
</dbReference>
<evidence type="ECO:0000256" key="9">
    <source>
        <dbReference type="ARBA" id="ARBA00023209"/>
    </source>
</evidence>
<feature type="transmembrane region" description="Helical" evidence="12">
    <location>
        <begin position="12"/>
        <end position="39"/>
    </location>
</feature>
<keyword evidence="4 11" id="KW-0808">Transferase</keyword>
<dbReference type="Gene3D" id="1.20.120.1760">
    <property type="match status" value="1"/>
</dbReference>
<dbReference type="PANTHER" id="PTHR14269:SF62">
    <property type="entry name" value="CDP-DIACYLGLYCEROL--GLYCEROL-3-PHOSPHATE 3-PHOSPHATIDYLTRANSFERASE 1, CHLOROPLASTIC"/>
    <property type="match status" value="1"/>
</dbReference>
<dbReference type="InterPro" id="IPR048254">
    <property type="entry name" value="CDP_ALCOHOL_P_TRANSF_CS"/>
</dbReference>
<evidence type="ECO:0000313" key="14">
    <source>
        <dbReference type="Proteomes" id="UP000736328"/>
    </source>
</evidence>
<evidence type="ECO:0000256" key="5">
    <source>
        <dbReference type="ARBA" id="ARBA00022692"/>
    </source>
</evidence>
<feature type="transmembrane region" description="Helical" evidence="12">
    <location>
        <begin position="117"/>
        <end position="136"/>
    </location>
</feature>
<keyword evidence="3" id="KW-0444">Lipid biosynthesis</keyword>
<accession>A0A933I7N2</accession>
<dbReference type="PIRSF" id="PIRSF000847">
    <property type="entry name" value="Phos_ph_gly_syn"/>
    <property type="match status" value="1"/>
</dbReference>
<evidence type="ECO:0000256" key="3">
    <source>
        <dbReference type="ARBA" id="ARBA00022516"/>
    </source>
</evidence>
<name>A0A933I7N2_UNCT6</name>
<dbReference type="InterPro" id="IPR050324">
    <property type="entry name" value="CDP-alcohol_PTase-I"/>
</dbReference>
<evidence type="ECO:0000256" key="10">
    <source>
        <dbReference type="ARBA" id="ARBA00023264"/>
    </source>
</evidence>
<dbReference type="EMBL" id="JACQXR010000008">
    <property type="protein sequence ID" value="MBI4725731.1"/>
    <property type="molecule type" value="Genomic_DNA"/>
</dbReference>
<dbReference type="PROSITE" id="PS00379">
    <property type="entry name" value="CDP_ALCOHOL_P_TRANSF"/>
    <property type="match status" value="1"/>
</dbReference>
<keyword evidence="8 12" id="KW-0472">Membrane</keyword>
<feature type="transmembrane region" description="Helical" evidence="12">
    <location>
        <begin position="83"/>
        <end position="105"/>
    </location>
</feature>
<dbReference type="GO" id="GO:0008444">
    <property type="term" value="F:CDP-diacylglycerol-glycerol-3-phosphate 3-phosphatidyltransferase activity"/>
    <property type="evidence" value="ECO:0007669"/>
    <property type="project" value="InterPro"/>
</dbReference>
<sequence length="167" mass="18690">MNLPNILSFLRIGLLPFIVLCLKAGQNWWVLGLLLLAVATDYFDGFTARKLGQVTDTGRIIDPLADKICVNTMVIALWLWRDFPWWAVCLIAGRDLLIVLGGMLALRKKKAVPVSNWPGKIAVTFMAATIICYSLNWQPWGLYLLYGSVLMVFVSGAIYLKTLTPFP</sequence>
<feature type="transmembrane region" description="Helical" evidence="12">
    <location>
        <begin position="142"/>
        <end position="160"/>
    </location>
</feature>
<evidence type="ECO:0000256" key="6">
    <source>
        <dbReference type="ARBA" id="ARBA00022989"/>
    </source>
</evidence>
<evidence type="ECO:0000256" key="8">
    <source>
        <dbReference type="ARBA" id="ARBA00023136"/>
    </source>
</evidence>
<evidence type="ECO:0000256" key="1">
    <source>
        <dbReference type="ARBA" id="ARBA00004141"/>
    </source>
</evidence>
<proteinExistence type="inferred from homology"/>
<protein>
    <submittedName>
        <fullName evidence="13">CDP-alcohol phosphatidyltransferase family protein</fullName>
    </submittedName>
</protein>
<keyword evidence="5 12" id="KW-0812">Transmembrane</keyword>
<keyword evidence="7" id="KW-0443">Lipid metabolism</keyword>
<evidence type="ECO:0000256" key="2">
    <source>
        <dbReference type="ARBA" id="ARBA00010441"/>
    </source>
</evidence>
<dbReference type="GO" id="GO:0046474">
    <property type="term" value="P:glycerophospholipid biosynthetic process"/>
    <property type="evidence" value="ECO:0007669"/>
    <property type="project" value="TreeGrafter"/>
</dbReference>
<comment type="caution">
    <text evidence="13">The sequence shown here is derived from an EMBL/GenBank/DDBJ whole genome shotgun (WGS) entry which is preliminary data.</text>
</comment>
<gene>
    <name evidence="13" type="ORF">HY768_00650</name>
</gene>
<keyword evidence="9" id="KW-0594">Phospholipid biosynthesis</keyword>
<reference evidence="13" key="1">
    <citation type="submission" date="2020-07" db="EMBL/GenBank/DDBJ databases">
        <title>Huge and variable diversity of episymbiotic CPR bacteria and DPANN archaea in groundwater ecosystems.</title>
        <authorList>
            <person name="He C.Y."/>
            <person name="Keren R."/>
            <person name="Whittaker M."/>
            <person name="Farag I.F."/>
            <person name="Doudna J."/>
            <person name="Cate J.H.D."/>
            <person name="Banfield J.F."/>
        </authorList>
    </citation>
    <scope>NUCLEOTIDE SEQUENCE</scope>
    <source>
        <strain evidence="13">NC_groundwater_1520_Pr4_B-0.1um_53_5</strain>
    </source>
</reference>
<evidence type="ECO:0000313" key="13">
    <source>
        <dbReference type="EMBL" id="MBI4725731.1"/>
    </source>
</evidence>